<comment type="caution">
    <text evidence="2">The sequence shown here is derived from an EMBL/GenBank/DDBJ whole genome shotgun (WGS) entry which is preliminary data.</text>
</comment>
<dbReference type="RefSeq" id="WP_203949486.1">
    <property type="nucleotide sequence ID" value="NZ_BOOR01000085.1"/>
</dbReference>
<dbReference type="Proteomes" id="UP000605992">
    <property type="component" value="Unassembled WGS sequence"/>
</dbReference>
<dbReference type="AlphaFoldDB" id="A0A8J4DFP1"/>
<feature type="region of interest" description="Disordered" evidence="1">
    <location>
        <begin position="1"/>
        <end position="54"/>
    </location>
</feature>
<feature type="compositionally biased region" description="Basic and acidic residues" evidence="1">
    <location>
        <begin position="31"/>
        <end position="54"/>
    </location>
</feature>
<gene>
    <name evidence="2" type="ORF">Pth03_78190</name>
</gene>
<protein>
    <submittedName>
        <fullName evidence="2">Uncharacterized protein</fullName>
    </submittedName>
</protein>
<organism evidence="2 3">
    <name type="scientific">Planotetraspora thailandica</name>
    <dbReference type="NCBI Taxonomy" id="487172"/>
    <lineage>
        <taxon>Bacteria</taxon>
        <taxon>Bacillati</taxon>
        <taxon>Actinomycetota</taxon>
        <taxon>Actinomycetes</taxon>
        <taxon>Streptosporangiales</taxon>
        <taxon>Streptosporangiaceae</taxon>
        <taxon>Planotetraspora</taxon>
    </lineage>
</organism>
<evidence type="ECO:0000313" key="3">
    <source>
        <dbReference type="Proteomes" id="UP000605992"/>
    </source>
</evidence>
<sequence length="54" mass="6048">MTKNGRMDKEAAARIQSSAARNPGGKSAGDQWDRRAQSAADRNEDQEQDEDDRR</sequence>
<accession>A0A8J4DFP1</accession>
<feature type="compositionally biased region" description="Basic and acidic residues" evidence="1">
    <location>
        <begin position="1"/>
        <end position="12"/>
    </location>
</feature>
<evidence type="ECO:0000256" key="1">
    <source>
        <dbReference type="SAM" id="MobiDB-lite"/>
    </source>
</evidence>
<evidence type="ECO:0000313" key="2">
    <source>
        <dbReference type="EMBL" id="GII59430.1"/>
    </source>
</evidence>
<dbReference type="EMBL" id="BOOR01000085">
    <property type="protein sequence ID" value="GII59430.1"/>
    <property type="molecule type" value="Genomic_DNA"/>
</dbReference>
<name>A0A8J4DFP1_9ACTN</name>
<proteinExistence type="predicted"/>
<reference evidence="2" key="1">
    <citation type="submission" date="2021-01" db="EMBL/GenBank/DDBJ databases">
        <title>Whole genome shotgun sequence of Planotetraspora thailandica NBRC 104271.</title>
        <authorList>
            <person name="Komaki H."/>
            <person name="Tamura T."/>
        </authorList>
    </citation>
    <scope>NUCLEOTIDE SEQUENCE</scope>
    <source>
        <strain evidence="2">NBRC 104271</strain>
    </source>
</reference>
<keyword evidence="3" id="KW-1185">Reference proteome</keyword>